<name>A0ACC1AWD1_9ROSI</name>
<organism evidence="1 2">
    <name type="scientific">Pistacia atlantica</name>
    <dbReference type="NCBI Taxonomy" id="434234"/>
    <lineage>
        <taxon>Eukaryota</taxon>
        <taxon>Viridiplantae</taxon>
        <taxon>Streptophyta</taxon>
        <taxon>Embryophyta</taxon>
        <taxon>Tracheophyta</taxon>
        <taxon>Spermatophyta</taxon>
        <taxon>Magnoliopsida</taxon>
        <taxon>eudicotyledons</taxon>
        <taxon>Gunneridae</taxon>
        <taxon>Pentapetalae</taxon>
        <taxon>rosids</taxon>
        <taxon>malvids</taxon>
        <taxon>Sapindales</taxon>
        <taxon>Anacardiaceae</taxon>
        <taxon>Pistacia</taxon>
    </lineage>
</organism>
<dbReference type="Proteomes" id="UP001164250">
    <property type="component" value="Chromosome 8"/>
</dbReference>
<protein>
    <submittedName>
        <fullName evidence="1">Uncharacterized protein</fullName>
    </submittedName>
</protein>
<dbReference type="EMBL" id="CM047904">
    <property type="protein sequence ID" value="KAJ0090994.1"/>
    <property type="molecule type" value="Genomic_DNA"/>
</dbReference>
<proteinExistence type="predicted"/>
<accession>A0ACC1AWD1</accession>
<gene>
    <name evidence="1" type="ORF">Patl1_14169</name>
</gene>
<comment type="caution">
    <text evidence="1">The sequence shown here is derived from an EMBL/GenBank/DDBJ whole genome shotgun (WGS) entry which is preliminary data.</text>
</comment>
<reference evidence="2" key="1">
    <citation type="journal article" date="2023" name="G3 (Bethesda)">
        <title>Genome assembly and association tests identify interacting loci associated with vigor, precocity, and sex in interspecific pistachio rootstocks.</title>
        <authorList>
            <person name="Palmer W."/>
            <person name="Jacygrad E."/>
            <person name="Sagayaradj S."/>
            <person name="Cavanaugh K."/>
            <person name="Han R."/>
            <person name="Bertier L."/>
            <person name="Beede B."/>
            <person name="Kafkas S."/>
            <person name="Golino D."/>
            <person name="Preece J."/>
            <person name="Michelmore R."/>
        </authorList>
    </citation>
    <scope>NUCLEOTIDE SEQUENCE [LARGE SCALE GENOMIC DNA]</scope>
</reference>
<evidence type="ECO:0000313" key="1">
    <source>
        <dbReference type="EMBL" id="KAJ0090994.1"/>
    </source>
</evidence>
<keyword evidence="2" id="KW-1185">Reference proteome</keyword>
<evidence type="ECO:0000313" key="2">
    <source>
        <dbReference type="Proteomes" id="UP001164250"/>
    </source>
</evidence>
<sequence>MMPASTIEQHQEESSTNGAIQGRSGPFANLRGVQWRVNLGILPPSSSIDDLRRVTADSRRRYAGLRRRLLVDPHLPKDGSNSPDPVMDNPLSQNPVFAVQLLASEIAHGVASFGVLSLKKWLTRTYHVYIQNMGVTSRHLDAKAC</sequence>